<feature type="region of interest" description="Disordered" evidence="1">
    <location>
        <begin position="49"/>
        <end position="69"/>
    </location>
</feature>
<feature type="compositionally biased region" description="Acidic residues" evidence="1">
    <location>
        <begin position="154"/>
        <end position="222"/>
    </location>
</feature>
<evidence type="ECO:0000256" key="1">
    <source>
        <dbReference type="SAM" id="MobiDB-lite"/>
    </source>
</evidence>
<proteinExistence type="predicted"/>
<sequence>MINHEPAAALGRKMTRSQALFGEPSQRVLQAPAEFIARLLGIASDEEMDMEQGVDDSPAVPTTRTAARRPTAWAPITGRKRSAVEAELADEAEVAAAAAAMDEEEAPARRSSQRAAAAGLIAVLAMEHELEYAEEAAAEAEEEQEAAEAREEAAAEAEEEQAATEAEEEEAATEAEEEQAAAEAEEEQAAAEAEEEQAAAEAEEEQAAAEAEEEQAAAEAEEGGTLAAPHPPMPAHLQATRSRVAAAQVKNRQRFAAQRRPKGEPKDFAVGDDVLLLPPKRGKVGKQLGRNRIVCRVVEIKRPFGVTMYRLRSGAGVVEGMHQVSRLSKAPPSLASELTFSGTAQRGVPVVSLNVAMAAQPGGGKAALQEEWCAVWAALWLYNR</sequence>
<feature type="compositionally biased region" description="Acidic residues" evidence="1">
    <location>
        <begin position="134"/>
        <end position="146"/>
    </location>
</feature>
<keyword evidence="3" id="KW-1185">Reference proteome</keyword>
<gene>
    <name evidence="2" type="ORF">CHLNCDRAFT_138230</name>
</gene>
<dbReference type="InParanoid" id="E1Z3V5"/>
<evidence type="ECO:0000313" key="3">
    <source>
        <dbReference type="Proteomes" id="UP000008141"/>
    </source>
</evidence>
<feature type="compositionally biased region" description="Low complexity" evidence="1">
    <location>
        <begin position="58"/>
        <end position="69"/>
    </location>
</feature>
<accession>E1Z3V5</accession>
<name>E1Z3V5_CHLVA</name>
<dbReference type="EMBL" id="GL433836">
    <property type="protein sequence ID" value="EFN59548.1"/>
    <property type="molecule type" value="Genomic_DNA"/>
</dbReference>
<feature type="compositionally biased region" description="Basic residues" evidence="1">
    <location>
        <begin position="251"/>
        <end position="260"/>
    </location>
</feature>
<dbReference type="GeneID" id="17358635"/>
<dbReference type="Proteomes" id="UP000008141">
    <property type="component" value="Unassembled WGS sequence"/>
</dbReference>
<dbReference type="KEGG" id="cvr:CHLNCDRAFT_138230"/>
<feature type="region of interest" description="Disordered" evidence="1">
    <location>
        <begin position="134"/>
        <end position="269"/>
    </location>
</feature>
<dbReference type="RefSeq" id="XP_005851650.1">
    <property type="nucleotide sequence ID" value="XM_005851588.1"/>
</dbReference>
<evidence type="ECO:0000313" key="2">
    <source>
        <dbReference type="EMBL" id="EFN59548.1"/>
    </source>
</evidence>
<reference evidence="2 3" key="1">
    <citation type="journal article" date="2010" name="Plant Cell">
        <title>The Chlorella variabilis NC64A genome reveals adaptation to photosymbiosis, coevolution with viruses, and cryptic sex.</title>
        <authorList>
            <person name="Blanc G."/>
            <person name="Duncan G."/>
            <person name="Agarkova I."/>
            <person name="Borodovsky M."/>
            <person name="Gurnon J."/>
            <person name="Kuo A."/>
            <person name="Lindquist E."/>
            <person name="Lucas S."/>
            <person name="Pangilinan J."/>
            <person name="Polle J."/>
            <person name="Salamov A."/>
            <person name="Terry A."/>
            <person name="Yamada T."/>
            <person name="Dunigan D.D."/>
            <person name="Grigoriev I.V."/>
            <person name="Claverie J.M."/>
            <person name="Van Etten J.L."/>
        </authorList>
    </citation>
    <scope>NUCLEOTIDE SEQUENCE [LARGE SCALE GENOMIC DNA]</scope>
    <source>
        <strain evidence="2 3">NC64A</strain>
    </source>
</reference>
<protein>
    <submittedName>
        <fullName evidence="2">Uncharacterized protein</fullName>
    </submittedName>
</protein>
<dbReference type="AlphaFoldDB" id="E1Z3V5"/>
<organism evidence="3">
    <name type="scientific">Chlorella variabilis</name>
    <name type="common">Green alga</name>
    <dbReference type="NCBI Taxonomy" id="554065"/>
    <lineage>
        <taxon>Eukaryota</taxon>
        <taxon>Viridiplantae</taxon>
        <taxon>Chlorophyta</taxon>
        <taxon>core chlorophytes</taxon>
        <taxon>Trebouxiophyceae</taxon>
        <taxon>Chlorellales</taxon>
        <taxon>Chlorellaceae</taxon>
        <taxon>Chlorella clade</taxon>
        <taxon>Chlorella</taxon>
    </lineage>
</organism>